<accession>A0A1J9RJB1</accession>
<keyword evidence="4" id="KW-1185">Reference proteome</keyword>
<dbReference type="RefSeq" id="XP_020124883.1">
    <property type="nucleotide sequence ID" value="XM_020271000.1"/>
</dbReference>
<gene>
    <name evidence="3" type="ORF">BKCO1_1350002</name>
</gene>
<comment type="caution">
    <text evidence="3">The sequence shown here is derived from an EMBL/GenBank/DDBJ whole genome shotgun (WGS) entry which is preliminary data.</text>
</comment>
<organism evidence="3 4">
    <name type="scientific">Diplodia corticola</name>
    <dbReference type="NCBI Taxonomy" id="236234"/>
    <lineage>
        <taxon>Eukaryota</taxon>
        <taxon>Fungi</taxon>
        <taxon>Dikarya</taxon>
        <taxon>Ascomycota</taxon>
        <taxon>Pezizomycotina</taxon>
        <taxon>Dothideomycetes</taxon>
        <taxon>Dothideomycetes incertae sedis</taxon>
        <taxon>Botryosphaeriales</taxon>
        <taxon>Botryosphaeriaceae</taxon>
        <taxon>Diplodia</taxon>
    </lineage>
</organism>
<evidence type="ECO:0000256" key="1">
    <source>
        <dbReference type="SAM" id="Coils"/>
    </source>
</evidence>
<keyword evidence="1" id="KW-0175">Coiled coil</keyword>
<reference evidence="3 4" key="1">
    <citation type="submission" date="2016-10" db="EMBL/GenBank/DDBJ databases">
        <title>Proteomics and genomics reveal pathogen-plant mechanisms compatible with a hemibiotrophic lifestyle of Diplodia corticola.</title>
        <authorList>
            <person name="Fernandes I."/>
            <person name="De Jonge R."/>
            <person name="Van De Peer Y."/>
            <person name="Devreese B."/>
            <person name="Alves A."/>
            <person name="Esteves A.C."/>
        </authorList>
    </citation>
    <scope>NUCLEOTIDE SEQUENCE [LARGE SCALE GENOMIC DNA]</scope>
    <source>
        <strain evidence="3 4">CBS 112549</strain>
    </source>
</reference>
<proteinExistence type="predicted"/>
<dbReference type="EMBL" id="MNUE01000135">
    <property type="protein sequence ID" value="OJD28623.1"/>
    <property type="molecule type" value="Genomic_DNA"/>
</dbReference>
<evidence type="ECO:0000313" key="3">
    <source>
        <dbReference type="EMBL" id="OJD28623.1"/>
    </source>
</evidence>
<feature type="region of interest" description="Disordered" evidence="2">
    <location>
        <begin position="197"/>
        <end position="224"/>
    </location>
</feature>
<dbReference type="GeneID" id="31011259"/>
<name>A0A1J9RJB1_9PEZI</name>
<evidence type="ECO:0000313" key="4">
    <source>
        <dbReference type="Proteomes" id="UP000183809"/>
    </source>
</evidence>
<dbReference type="OrthoDB" id="3881873at2759"/>
<dbReference type="Proteomes" id="UP000183809">
    <property type="component" value="Unassembled WGS sequence"/>
</dbReference>
<protein>
    <submittedName>
        <fullName evidence="3">Uncharacterized protein</fullName>
    </submittedName>
</protein>
<feature type="coiled-coil region" evidence="1">
    <location>
        <begin position="236"/>
        <end position="263"/>
    </location>
</feature>
<dbReference type="AlphaFoldDB" id="A0A1J9RJB1"/>
<sequence length="264" mass="28432">MPNTDFRLNHNAWVLLSADSGYSMCNDLSRFTSLRAIRPLQTSDVSRRLKFAYAIGDVKLRIATINGETGDLVLRGVLYTPDLVYNLLTGSSIIGIGAPFEEGAIDTKEGGLMVSDRDKNDRILFPASQERSSGLPYLQLADEYSALWPEDTPTEGRPLLLSLTVSARGNPVFQGATFLRQDELGITIPVVNGGSVMSPPSAGPGGDPWRRNGALSPVASPSASNDKDMFGTAALVNQLWNKHAALEAEVASLREKVENAGLNK</sequence>
<evidence type="ECO:0000256" key="2">
    <source>
        <dbReference type="SAM" id="MobiDB-lite"/>
    </source>
</evidence>